<dbReference type="Pfam" id="PF00347">
    <property type="entry name" value="Ribosomal_L6"/>
    <property type="match status" value="2"/>
</dbReference>
<evidence type="ECO:0000259" key="8">
    <source>
        <dbReference type="Pfam" id="PF00347"/>
    </source>
</evidence>
<dbReference type="Gene3D" id="3.90.930.12">
    <property type="entry name" value="Ribosomal protein L6, alpha-beta domain"/>
    <property type="match status" value="2"/>
</dbReference>
<comment type="similarity">
    <text evidence="5 6">Belongs to the universal ribosomal protein uL6 family.</text>
</comment>
<evidence type="ECO:0000256" key="2">
    <source>
        <dbReference type="ARBA" id="ARBA00022884"/>
    </source>
</evidence>
<evidence type="ECO:0000256" key="7">
    <source>
        <dbReference type="RuleBase" id="RU003870"/>
    </source>
</evidence>
<protein>
    <recommendedName>
        <fullName evidence="5">Large ribosomal subunit protein uL6</fullName>
    </recommendedName>
</protein>
<evidence type="ECO:0000313" key="9">
    <source>
        <dbReference type="EMBL" id="HIU98259.1"/>
    </source>
</evidence>
<dbReference type="InterPro" id="IPR036789">
    <property type="entry name" value="Ribosomal_uL6-like_a/b-dom_sf"/>
</dbReference>
<evidence type="ECO:0000256" key="4">
    <source>
        <dbReference type="ARBA" id="ARBA00023274"/>
    </source>
</evidence>
<reference evidence="9" key="1">
    <citation type="submission" date="2020-10" db="EMBL/GenBank/DDBJ databases">
        <authorList>
            <person name="Gilroy R."/>
        </authorList>
    </citation>
    <scope>NUCLEOTIDE SEQUENCE</scope>
    <source>
        <strain evidence="9">10406</strain>
    </source>
</reference>
<evidence type="ECO:0000256" key="3">
    <source>
        <dbReference type="ARBA" id="ARBA00022980"/>
    </source>
</evidence>
<organism evidence="9 10">
    <name type="scientific">Candidatus Limadaptatus stercoripullorum</name>
    <dbReference type="NCBI Taxonomy" id="2840846"/>
    <lineage>
        <taxon>Bacteria</taxon>
        <taxon>Bacillati</taxon>
        <taxon>Bacillota</taxon>
        <taxon>Clostridia</taxon>
        <taxon>Eubacteriales</taxon>
        <taxon>Candidatus Limadaptatus</taxon>
    </lineage>
</organism>
<dbReference type="HAMAP" id="MF_01365_B">
    <property type="entry name" value="Ribosomal_uL6_B"/>
    <property type="match status" value="1"/>
</dbReference>
<dbReference type="GO" id="GO:0002181">
    <property type="term" value="P:cytoplasmic translation"/>
    <property type="evidence" value="ECO:0007669"/>
    <property type="project" value="TreeGrafter"/>
</dbReference>
<keyword evidence="4 5" id="KW-0687">Ribonucleoprotein</keyword>
<evidence type="ECO:0000313" key="10">
    <source>
        <dbReference type="Proteomes" id="UP000886857"/>
    </source>
</evidence>
<dbReference type="InterPro" id="IPR019906">
    <property type="entry name" value="Ribosomal_uL6_bac-type"/>
</dbReference>
<gene>
    <name evidence="5 9" type="primary">rplF</name>
    <name evidence="9" type="ORF">IAC73_00240</name>
</gene>
<dbReference type="InterPro" id="IPR000702">
    <property type="entry name" value="Ribosomal_uL6-like"/>
</dbReference>
<dbReference type="EMBL" id="DVOE01000002">
    <property type="protein sequence ID" value="HIU98259.1"/>
    <property type="molecule type" value="Genomic_DNA"/>
</dbReference>
<comment type="function">
    <text evidence="5 7">This protein binds to the 23S rRNA, and is important in its secondary structure. It is located near the subunit interface in the base of the L7/L12 stalk, and near the tRNA binding site of the peptidyltransferase center.</text>
</comment>
<evidence type="ECO:0000256" key="5">
    <source>
        <dbReference type="HAMAP-Rule" id="MF_01365"/>
    </source>
</evidence>
<dbReference type="GO" id="GO:0019843">
    <property type="term" value="F:rRNA binding"/>
    <property type="evidence" value="ECO:0007669"/>
    <property type="project" value="UniProtKB-UniRule"/>
</dbReference>
<dbReference type="FunFam" id="3.90.930.12:FF:000002">
    <property type="entry name" value="50S ribosomal protein L6"/>
    <property type="match status" value="1"/>
</dbReference>
<dbReference type="AlphaFoldDB" id="A0A9D1N884"/>
<dbReference type="GO" id="GO:0022625">
    <property type="term" value="C:cytosolic large ribosomal subunit"/>
    <property type="evidence" value="ECO:0007669"/>
    <property type="project" value="UniProtKB-UniRule"/>
</dbReference>
<proteinExistence type="inferred from homology"/>
<dbReference type="Proteomes" id="UP000886857">
    <property type="component" value="Unassembled WGS sequence"/>
</dbReference>
<dbReference type="PRINTS" id="PR00059">
    <property type="entry name" value="RIBOSOMALL6"/>
</dbReference>
<feature type="domain" description="Large ribosomal subunit protein uL6 alpha-beta" evidence="8">
    <location>
        <begin position="12"/>
        <end position="82"/>
    </location>
</feature>
<name>A0A9D1N884_9FIRM</name>
<dbReference type="PIRSF" id="PIRSF002162">
    <property type="entry name" value="Ribosomal_L6"/>
    <property type="match status" value="1"/>
</dbReference>
<dbReference type="NCBIfam" id="TIGR03654">
    <property type="entry name" value="L6_bact"/>
    <property type="match status" value="1"/>
</dbReference>
<keyword evidence="1 5" id="KW-0699">rRNA-binding</keyword>
<dbReference type="InterPro" id="IPR020040">
    <property type="entry name" value="Ribosomal_uL6_a/b-dom"/>
</dbReference>
<comment type="caution">
    <text evidence="9">The sequence shown here is derived from an EMBL/GenBank/DDBJ whole genome shotgun (WGS) entry which is preliminary data.</text>
</comment>
<evidence type="ECO:0000256" key="6">
    <source>
        <dbReference type="RuleBase" id="RU003869"/>
    </source>
</evidence>
<dbReference type="PANTHER" id="PTHR11655">
    <property type="entry name" value="60S/50S RIBOSOMAL PROTEIN L6/L9"/>
    <property type="match status" value="1"/>
</dbReference>
<reference evidence="9" key="2">
    <citation type="journal article" date="2021" name="PeerJ">
        <title>Extensive microbial diversity within the chicken gut microbiome revealed by metagenomics and culture.</title>
        <authorList>
            <person name="Gilroy R."/>
            <person name="Ravi A."/>
            <person name="Getino M."/>
            <person name="Pursley I."/>
            <person name="Horton D.L."/>
            <person name="Alikhan N.F."/>
            <person name="Baker D."/>
            <person name="Gharbi K."/>
            <person name="Hall N."/>
            <person name="Watson M."/>
            <person name="Adriaenssens E.M."/>
            <person name="Foster-Nyarko E."/>
            <person name="Jarju S."/>
            <person name="Secka A."/>
            <person name="Antonio M."/>
            <person name="Oren A."/>
            <person name="Chaudhuri R.R."/>
            <person name="La Ragione R."/>
            <person name="Hildebrand F."/>
            <person name="Pallen M.J."/>
        </authorList>
    </citation>
    <scope>NUCLEOTIDE SEQUENCE</scope>
    <source>
        <strain evidence="9">10406</strain>
    </source>
</reference>
<keyword evidence="3 5" id="KW-0689">Ribosomal protein</keyword>
<feature type="domain" description="Large ribosomal subunit protein uL6 alpha-beta" evidence="8">
    <location>
        <begin position="91"/>
        <end position="164"/>
    </location>
</feature>
<evidence type="ECO:0000256" key="1">
    <source>
        <dbReference type="ARBA" id="ARBA00022730"/>
    </source>
</evidence>
<sequence>MSRIGRAPIALPAGVSVDIADGVVTVKGPLGTLTQKVDASIDVAVEDGHILVRRHSDDKEHRALHGLYRALIHNMVVGVTKGFEKSLVVSGVGYKVTATADKLVMNIGFSHPVEIAAPEGITFAQAGPLEIVVKGIDRQKVGQAAATVKAAKPVEPYHGYGIHYKDEVVIRKEGKTAGK</sequence>
<keyword evidence="2 5" id="KW-0694">RNA-binding</keyword>
<comment type="subunit">
    <text evidence="5">Part of the 50S ribosomal subunit.</text>
</comment>
<accession>A0A9D1N884</accession>
<dbReference type="GO" id="GO:0003735">
    <property type="term" value="F:structural constituent of ribosome"/>
    <property type="evidence" value="ECO:0007669"/>
    <property type="project" value="UniProtKB-UniRule"/>
</dbReference>
<dbReference type="SUPFAM" id="SSF56053">
    <property type="entry name" value="Ribosomal protein L6"/>
    <property type="match status" value="2"/>
</dbReference>
<dbReference type="PANTHER" id="PTHR11655:SF14">
    <property type="entry name" value="LARGE RIBOSOMAL SUBUNIT PROTEIN UL6M"/>
    <property type="match status" value="1"/>
</dbReference>